<comment type="caution">
    <text evidence="1">The sequence shown here is derived from an EMBL/GenBank/DDBJ whole genome shotgun (WGS) entry which is preliminary data.</text>
</comment>
<name>A0ABT7CK95_9BACT</name>
<evidence type="ECO:0000313" key="2">
    <source>
        <dbReference type="Proteomes" id="UP001228581"/>
    </source>
</evidence>
<accession>A0ABT7CK95</accession>
<evidence type="ECO:0008006" key="3">
    <source>
        <dbReference type="Google" id="ProtNLM"/>
    </source>
</evidence>
<evidence type="ECO:0000313" key="1">
    <source>
        <dbReference type="EMBL" id="MDJ1494146.1"/>
    </source>
</evidence>
<proteinExistence type="predicted"/>
<dbReference type="RefSeq" id="WP_313997050.1">
    <property type="nucleotide sequence ID" value="NZ_JASJOT010000008.1"/>
</dbReference>
<organism evidence="1 2">
    <name type="scientific">Xanthocytophaga flava</name>
    <dbReference type="NCBI Taxonomy" id="3048013"/>
    <lineage>
        <taxon>Bacteria</taxon>
        <taxon>Pseudomonadati</taxon>
        <taxon>Bacteroidota</taxon>
        <taxon>Cytophagia</taxon>
        <taxon>Cytophagales</taxon>
        <taxon>Rhodocytophagaceae</taxon>
        <taxon>Xanthocytophaga</taxon>
    </lineage>
</organism>
<dbReference type="Proteomes" id="UP001228581">
    <property type="component" value="Unassembled WGS sequence"/>
</dbReference>
<protein>
    <recommendedName>
        <fullName evidence="3">LysM domain-containing protein</fullName>
    </recommendedName>
</protein>
<dbReference type="EMBL" id="JASJOT010000008">
    <property type="protein sequence ID" value="MDJ1494146.1"/>
    <property type="molecule type" value="Genomic_DNA"/>
</dbReference>
<keyword evidence="2" id="KW-1185">Reference proteome</keyword>
<reference evidence="1 2" key="1">
    <citation type="submission" date="2023-05" db="EMBL/GenBank/DDBJ databases">
        <authorList>
            <person name="Zhang X."/>
        </authorList>
    </citation>
    <scope>NUCLEOTIDE SEQUENCE [LARGE SCALE GENOMIC DNA]</scope>
    <source>
        <strain evidence="1 2">DM2B3-1</strain>
    </source>
</reference>
<sequence length="102" mass="11258">MASYTVSDPRQSIFDVAVQTLGSVEQLFTLLDANDLDINADLFPGKKLVILIDQIPSQAREVVNYFADNKLKVVNTLQAATALLPPEDYSSLDFDNNDFYAG</sequence>
<gene>
    <name evidence="1" type="ORF">QNI19_14475</name>
</gene>